<evidence type="ECO:0000256" key="1">
    <source>
        <dbReference type="ARBA" id="ARBA00004328"/>
    </source>
</evidence>
<evidence type="ECO:0000256" key="2">
    <source>
        <dbReference type="SAM" id="MobiDB-lite"/>
    </source>
</evidence>
<dbReference type="RefSeq" id="WP_087652395.1">
    <property type="nucleotide sequence ID" value="NZ_CP021514.1"/>
</dbReference>
<accession>A0A1Y0Y2T8</accession>
<comment type="subcellular location">
    <subcellularLocation>
        <location evidence="1">Virion</location>
    </subcellularLocation>
</comment>
<dbReference type="InterPro" id="IPR054612">
    <property type="entry name" value="Phage_capsid-like_C"/>
</dbReference>
<organism evidence="4 5">
    <name type="scientific">Acetobacter pasteurianus subsp. pasteurianus</name>
    <dbReference type="NCBI Taxonomy" id="481145"/>
    <lineage>
        <taxon>Bacteria</taxon>
        <taxon>Pseudomonadati</taxon>
        <taxon>Pseudomonadota</taxon>
        <taxon>Alphaproteobacteria</taxon>
        <taxon>Acetobacterales</taxon>
        <taxon>Acetobacteraceae</taxon>
        <taxon>Acetobacter</taxon>
    </lineage>
</organism>
<feature type="compositionally biased region" description="Acidic residues" evidence="2">
    <location>
        <begin position="73"/>
        <end position="86"/>
    </location>
</feature>
<dbReference type="EMBL" id="CP021514">
    <property type="protein sequence ID" value="ARW49518.1"/>
    <property type="molecule type" value="Genomic_DNA"/>
</dbReference>
<geneLocation type="plasmid" evidence="5">
    <name>pap1342-5</name>
</geneLocation>
<dbReference type="OrthoDB" id="6982310at2"/>
<protein>
    <recommendedName>
        <fullName evidence="3">Phage capsid-like C-terminal domain-containing protein</fullName>
    </recommendedName>
</protein>
<dbReference type="NCBIfam" id="TIGR01554">
    <property type="entry name" value="major_cap_HK97"/>
    <property type="match status" value="1"/>
</dbReference>
<evidence type="ECO:0000313" key="5">
    <source>
        <dbReference type="Proteomes" id="UP000196205"/>
    </source>
</evidence>
<dbReference type="AlphaFoldDB" id="A0A1Y0Y2T8"/>
<feature type="domain" description="Phage capsid-like C-terminal" evidence="3">
    <location>
        <begin position="165"/>
        <end position="451"/>
    </location>
</feature>
<evidence type="ECO:0000313" key="4">
    <source>
        <dbReference type="EMBL" id="ARW49518.1"/>
    </source>
</evidence>
<sequence>MKKIEELEAKKIALTSEIEKAINDLTDDSTQEELDSISNKTEEKNKLSKEIDKIKKINDLKKEMKAKKAVEKESEDEDKDDLEEATEDKITEEKEKSMNSFNINKGIVPDAIKDKKYLIGAKGLVSLMVREFGETGARNIIANDVGKASADYIIKGGLTSVNQPLVPQDMQGFIDLLQAQAVIRPLAKIIDTSKGNRTIPRMRLGATATWQGEGQAYTATAPDFDQINLTWFKLAALTYTTREFNNFSYMDMTREITTNLAQRMALAEDLTAILGDTSTYAPKRSLLSEAGTTLTSTGTDNITIASDLAKVQTTLENNFVSMDGAVVIGNPAVFNSLANLATSFGVYPFRDEIRSGYLNGFRIVKTAQIPSNDAAGSGESATANGSKLFFLQPKHLLLADSYQYTLNSTMEGSFVDGGSQINTFGQDLIAWKLANAVDFALEHPQACVVLQTEGWTTLNMAGQNQAVTAANTSTTQASGAIGKKSS</sequence>
<dbReference type="Proteomes" id="UP000196205">
    <property type="component" value="Plasmid pAP1342-5"/>
</dbReference>
<keyword evidence="4" id="KW-0614">Plasmid</keyword>
<proteinExistence type="predicted"/>
<dbReference type="InterPro" id="IPR024455">
    <property type="entry name" value="Phage_capsid"/>
</dbReference>
<reference evidence="4 5" key="1">
    <citation type="submission" date="2017-05" db="EMBL/GenBank/DDBJ databases">
        <title>Genome sequence of Acetobacter pasteurianus subsp. pasteurianus strain SRCM101342.</title>
        <authorList>
            <person name="Cho S.H."/>
        </authorList>
    </citation>
    <scope>NUCLEOTIDE SEQUENCE [LARGE SCALE GENOMIC DNA]</scope>
    <source>
        <strain evidence="4 5">SRCM101342</strain>
        <plasmid evidence="5">pap1342-5</plasmid>
    </source>
</reference>
<feature type="region of interest" description="Disordered" evidence="2">
    <location>
        <begin position="65"/>
        <end position="93"/>
    </location>
</feature>
<gene>
    <name evidence="4" type="ORF">S1001342_03228</name>
</gene>
<dbReference type="Pfam" id="PF05065">
    <property type="entry name" value="Phage_capsid"/>
    <property type="match status" value="1"/>
</dbReference>
<name>A0A1Y0Y2T8_ACEPA</name>
<dbReference type="SUPFAM" id="SSF56563">
    <property type="entry name" value="Major capsid protein gp5"/>
    <property type="match status" value="1"/>
</dbReference>
<evidence type="ECO:0000259" key="3">
    <source>
        <dbReference type="Pfam" id="PF05065"/>
    </source>
</evidence>